<dbReference type="InterPro" id="IPR010982">
    <property type="entry name" value="Lambda_DNA-bd_dom_sf"/>
</dbReference>
<dbReference type="SUPFAM" id="SSF47413">
    <property type="entry name" value="lambda repressor-like DNA-binding domains"/>
    <property type="match status" value="1"/>
</dbReference>
<dbReference type="PANTHER" id="PTHR46558">
    <property type="entry name" value="TRACRIPTIONAL REGULATORY PROTEIN-RELATED-RELATED"/>
    <property type="match status" value="1"/>
</dbReference>
<evidence type="ECO:0000256" key="1">
    <source>
        <dbReference type="ARBA" id="ARBA00023125"/>
    </source>
</evidence>
<dbReference type="AlphaFoldDB" id="U4KP14"/>
<keyword evidence="4" id="KW-1185">Reference proteome</keyword>
<dbReference type="Pfam" id="PF01381">
    <property type="entry name" value="HTH_3"/>
    <property type="match status" value="1"/>
</dbReference>
<feature type="domain" description="HTH cro/C1-type" evidence="2">
    <location>
        <begin position="11"/>
        <end position="65"/>
    </location>
</feature>
<sequence>MIDQIQVGKKIKEERLNRGLTQDELSASLNISRQALSKWETGISLPPIEAVVELVRLLNMSIEELLCLNKAVPIDKDNLFVNHSRLYVMDQLLKDKIDIKLEEVFYQLSKQERLRILHAIREGKMKRPNQFHVYLNEAEKKFLYGNKRRNDDDCKKNDD</sequence>
<dbReference type="Gene3D" id="1.10.260.40">
    <property type="entry name" value="lambda repressor-like DNA-binding domains"/>
    <property type="match status" value="1"/>
</dbReference>
<reference evidence="3 4" key="1">
    <citation type="journal article" date="2013" name="J. Mol. Microbiol. Biotechnol.">
        <title>Analysis of the Complete Genomes of Acholeplasma brassicae , A. palmae and A. laidlawii and Their Comparison to the Obligate Parasites from ' Candidatus Phytoplasma'.</title>
        <authorList>
            <person name="Kube M."/>
            <person name="Siewert C."/>
            <person name="Migdoll A.M."/>
            <person name="Duduk B."/>
            <person name="Holz S."/>
            <person name="Rabus R."/>
            <person name="Seemuller E."/>
            <person name="Mitrovic J."/>
            <person name="Muller I."/>
            <person name="Buttner C."/>
            <person name="Reinhardt R."/>
        </authorList>
    </citation>
    <scope>NUCLEOTIDE SEQUENCE [LARGE SCALE GENOMIC DNA]</scope>
    <source>
        <strain evidence="4">0502</strain>
    </source>
</reference>
<protein>
    <submittedName>
        <fullName evidence="3">Putative transcriptional regulator</fullName>
    </submittedName>
</protein>
<dbReference type="GO" id="GO:0003677">
    <property type="term" value="F:DNA binding"/>
    <property type="evidence" value="ECO:0007669"/>
    <property type="project" value="UniProtKB-KW"/>
</dbReference>
<dbReference type="EMBL" id="FO681348">
    <property type="protein sequence ID" value="CCV66162.1"/>
    <property type="molecule type" value="Genomic_DNA"/>
</dbReference>
<dbReference type="InterPro" id="IPR001387">
    <property type="entry name" value="Cro/C1-type_HTH"/>
</dbReference>
<dbReference type="Proteomes" id="UP000032737">
    <property type="component" value="Chromosome"/>
</dbReference>
<dbReference type="STRING" id="61635.BN85311410"/>
<keyword evidence="1" id="KW-0238">DNA-binding</keyword>
<evidence type="ECO:0000313" key="4">
    <source>
        <dbReference type="Proteomes" id="UP000032737"/>
    </source>
</evidence>
<proteinExistence type="predicted"/>
<name>U4KP14_9MOLU</name>
<evidence type="ECO:0000259" key="2">
    <source>
        <dbReference type="PROSITE" id="PS50943"/>
    </source>
</evidence>
<dbReference type="OrthoDB" id="411313at2"/>
<dbReference type="PANTHER" id="PTHR46558:SF4">
    <property type="entry name" value="DNA-BIDING PHAGE PROTEIN"/>
    <property type="match status" value="1"/>
</dbReference>
<dbReference type="SMART" id="SM00530">
    <property type="entry name" value="HTH_XRE"/>
    <property type="match status" value="1"/>
</dbReference>
<gene>
    <name evidence="3" type="ORF">BN85311410</name>
</gene>
<dbReference type="KEGG" id="abra:BN85311410"/>
<accession>U4KP14</accession>
<dbReference type="PROSITE" id="PS50943">
    <property type="entry name" value="HTH_CROC1"/>
    <property type="match status" value="1"/>
</dbReference>
<organism evidence="3 4">
    <name type="scientific">Acholeplasma brassicae</name>
    <dbReference type="NCBI Taxonomy" id="61635"/>
    <lineage>
        <taxon>Bacteria</taxon>
        <taxon>Bacillati</taxon>
        <taxon>Mycoplasmatota</taxon>
        <taxon>Mollicutes</taxon>
        <taxon>Acholeplasmatales</taxon>
        <taxon>Acholeplasmataceae</taxon>
        <taxon>Acholeplasma</taxon>
    </lineage>
</organism>
<dbReference type="CDD" id="cd00093">
    <property type="entry name" value="HTH_XRE"/>
    <property type="match status" value="1"/>
</dbReference>
<dbReference type="HOGENOM" id="CLU_1648407_0_0_14"/>
<evidence type="ECO:0000313" key="3">
    <source>
        <dbReference type="EMBL" id="CCV66162.1"/>
    </source>
</evidence>
<dbReference type="RefSeq" id="WP_030005022.1">
    <property type="nucleotide sequence ID" value="NC_022549.1"/>
</dbReference>